<organism evidence="1 2">
    <name type="scientific">Zobellella denitrificans</name>
    <dbReference type="NCBI Taxonomy" id="347534"/>
    <lineage>
        <taxon>Bacteria</taxon>
        <taxon>Pseudomonadati</taxon>
        <taxon>Pseudomonadota</taxon>
        <taxon>Gammaproteobacteria</taxon>
        <taxon>Aeromonadales</taxon>
        <taxon>Aeromonadaceae</taxon>
        <taxon>Zobellella</taxon>
    </lineage>
</organism>
<accession>A0A231MVV8</accession>
<proteinExistence type="predicted"/>
<dbReference type="OrthoDB" id="5986634at2"/>
<name>A0A231MVV8_9GAMM</name>
<dbReference type="KEGG" id="zdf:AN401_05665"/>
<evidence type="ECO:0000313" key="2">
    <source>
        <dbReference type="Proteomes" id="UP000217763"/>
    </source>
</evidence>
<keyword evidence="2" id="KW-1185">Reference proteome</keyword>
<dbReference type="AlphaFoldDB" id="A0A231MVV8"/>
<evidence type="ECO:0000313" key="1">
    <source>
        <dbReference type="EMBL" id="ATG73413.1"/>
    </source>
</evidence>
<gene>
    <name evidence="1" type="ORF">AN401_05665</name>
</gene>
<dbReference type="RefSeq" id="WP_094040640.1">
    <property type="nucleotide sequence ID" value="NZ_CP012621.1"/>
</dbReference>
<reference evidence="2" key="1">
    <citation type="submission" date="2015-09" db="EMBL/GenBank/DDBJ databases">
        <authorList>
            <person name="Shao Z."/>
            <person name="Wang L."/>
        </authorList>
    </citation>
    <scope>NUCLEOTIDE SEQUENCE [LARGE SCALE GENOMIC DNA]</scope>
    <source>
        <strain evidence="2">F13-1</strain>
    </source>
</reference>
<protein>
    <submittedName>
        <fullName evidence="1">Uncharacterized protein</fullName>
    </submittedName>
</protein>
<dbReference type="Proteomes" id="UP000217763">
    <property type="component" value="Chromosome"/>
</dbReference>
<dbReference type="EMBL" id="CP012621">
    <property type="protein sequence ID" value="ATG73413.1"/>
    <property type="molecule type" value="Genomic_DNA"/>
</dbReference>
<sequence length="143" mass="14837">MKPTLLLALLWPALPALAIPLAPGVLSPGLYGSYGPGGDCQARPLVSLDDGGLYIVVGNKRGKVEPVDVCLSCAGGARYEGIEIWLSPQVADTYALHFRFNAGEQAGRLEVEDPGNVSLGANLRAVAAASPYRRCGPPVQPAG</sequence>